<evidence type="ECO:0000313" key="1">
    <source>
        <dbReference type="EMBL" id="KAJ1199755.1"/>
    </source>
</evidence>
<comment type="caution">
    <text evidence="1">The sequence shown here is derived from an EMBL/GenBank/DDBJ whole genome shotgun (WGS) entry which is preliminary data.</text>
</comment>
<sequence length="163" mass="17934">MQTQIAPIAIDVNLLRADLIVVAERSVASEKQVTCLKSEMDTLKAPVASLEAKTHKLEARVEDAEATWYWLERNDVAGTPDFLVGESGRRPRGTVEVHTAAHRSTRRQCAGQGSRVIVRSDGTLNLERRRQEQEEAKLLVQTVTSEASSQSGSPVLQADCLQI</sequence>
<keyword evidence="2" id="KW-1185">Reference proteome</keyword>
<dbReference type="AlphaFoldDB" id="A0AAV7VHS5"/>
<dbReference type="Proteomes" id="UP001066276">
    <property type="component" value="Chromosome 2_1"/>
</dbReference>
<gene>
    <name evidence="1" type="ORF">NDU88_003588</name>
</gene>
<proteinExistence type="predicted"/>
<evidence type="ECO:0000313" key="2">
    <source>
        <dbReference type="Proteomes" id="UP001066276"/>
    </source>
</evidence>
<accession>A0AAV7VHS5</accession>
<name>A0AAV7VHS5_PLEWA</name>
<dbReference type="EMBL" id="JANPWB010000003">
    <property type="protein sequence ID" value="KAJ1199755.1"/>
    <property type="molecule type" value="Genomic_DNA"/>
</dbReference>
<reference evidence="1" key="1">
    <citation type="journal article" date="2022" name="bioRxiv">
        <title>Sequencing and chromosome-scale assembly of the giantPleurodeles waltlgenome.</title>
        <authorList>
            <person name="Brown T."/>
            <person name="Elewa A."/>
            <person name="Iarovenko S."/>
            <person name="Subramanian E."/>
            <person name="Araus A.J."/>
            <person name="Petzold A."/>
            <person name="Susuki M."/>
            <person name="Suzuki K.-i.T."/>
            <person name="Hayashi T."/>
            <person name="Toyoda A."/>
            <person name="Oliveira C."/>
            <person name="Osipova E."/>
            <person name="Leigh N.D."/>
            <person name="Simon A."/>
            <person name="Yun M.H."/>
        </authorList>
    </citation>
    <scope>NUCLEOTIDE SEQUENCE</scope>
    <source>
        <strain evidence="1">20211129_DDA</strain>
        <tissue evidence="1">Liver</tissue>
    </source>
</reference>
<protein>
    <submittedName>
        <fullName evidence="1">Uncharacterized protein</fullName>
    </submittedName>
</protein>
<organism evidence="1 2">
    <name type="scientific">Pleurodeles waltl</name>
    <name type="common">Iberian ribbed newt</name>
    <dbReference type="NCBI Taxonomy" id="8319"/>
    <lineage>
        <taxon>Eukaryota</taxon>
        <taxon>Metazoa</taxon>
        <taxon>Chordata</taxon>
        <taxon>Craniata</taxon>
        <taxon>Vertebrata</taxon>
        <taxon>Euteleostomi</taxon>
        <taxon>Amphibia</taxon>
        <taxon>Batrachia</taxon>
        <taxon>Caudata</taxon>
        <taxon>Salamandroidea</taxon>
        <taxon>Salamandridae</taxon>
        <taxon>Pleurodelinae</taxon>
        <taxon>Pleurodeles</taxon>
    </lineage>
</organism>